<dbReference type="InterPro" id="IPR000249">
    <property type="entry name" value="BMC_dom"/>
</dbReference>
<dbReference type="Gene3D" id="3.30.70.1710">
    <property type="match status" value="1"/>
</dbReference>
<organism evidence="5 6">
    <name type="scientific">Kistimonas scapharcae</name>
    <dbReference type="NCBI Taxonomy" id="1036133"/>
    <lineage>
        <taxon>Bacteria</taxon>
        <taxon>Pseudomonadati</taxon>
        <taxon>Pseudomonadota</taxon>
        <taxon>Gammaproteobacteria</taxon>
        <taxon>Oceanospirillales</taxon>
        <taxon>Endozoicomonadaceae</taxon>
        <taxon>Kistimonas</taxon>
    </lineage>
</organism>
<dbReference type="SUPFAM" id="SSF143414">
    <property type="entry name" value="CcmK-like"/>
    <property type="match status" value="1"/>
</dbReference>
<evidence type="ECO:0000259" key="4">
    <source>
        <dbReference type="PROSITE" id="PS51930"/>
    </source>
</evidence>
<dbReference type="InterPro" id="IPR037233">
    <property type="entry name" value="CcmK-like_sf"/>
</dbReference>
<protein>
    <submittedName>
        <fullName evidence="5">BMC domain-containing protein</fullName>
    </submittedName>
</protein>
<dbReference type="InterPro" id="IPR020808">
    <property type="entry name" value="Bact_microcomp_CS"/>
</dbReference>
<dbReference type="EMBL" id="BAABFL010000431">
    <property type="protein sequence ID" value="GAA4650985.1"/>
    <property type="molecule type" value="Genomic_DNA"/>
</dbReference>
<accession>A0ABP8V4J3</accession>
<dbReference type="PANTHER" id="PTHR33941:SF11">
    <property type="entry name" value="BACTERIAL MICROCOMPARTMENT SHELL PROTEIN PDUJ"/>
    <property type="match status" value="1"/>
</dbReference>
<dbReference type="CDD" id="cd07045">
    <property type="entry name" value="BMC_CcmK_like"/>
    <property type="match status" value="1"/>
</dbReference>
<dbReference type="RefSeq" id="WP_345197276.1">
    <property type="nucleotide sequence ID" value="NZ_BAABFL010000431.1"/>
</dbReference>
<dbReference type="InterPro" id="IPR050575">
    <property type="entry name" value="BMC_shell"/>
</dbReference>
<dbReference type="PROSITE" id="PS51930">
    <property type="entry name" value="BMC_2"/>
    <property type="match status" value="1"/>
</dbReference>
<sequence length="94" mass="9718">MNNALGLIETKGLVTCVYATDAMCKAANVELIGYENVGSGLVSAMVKGDVGAVRAAVDAAIAAAKDVGEMQTALVIPRPHDDVERIVAQYLLGE</sequence>
<name>A0ABP8V4J3_9GAMM</name>
<keyword evidence="6" id="KW-1185">Reference proteome</keyword>
<dbReference type="InterPro" id="IPR044872">
    <property type="entry name" value="CcmK/CsoS1_BMC"/>
</dbReference>
<dbReference type="PANTHER" id="PTHR33941">
    <property type="entry name" value="PROPANEDIOL UTILIZATION PROTEIN PDUA"/>
    <property type="match status" value="1"/>
</dbReference>
<evidence type="ECO:0000313" key="5">
    <source>
        <dbReference type="EMBL" id="GAA4650985.1"/>
    </source>
</evidence>
<dbReference type="PROSITE" id="PS01139">
    <property type="entry name" value="BMC_1"/>
    <property type="match status" value="1"/>
</dbReference>
<dbReference type="Proteomes" id="UP001500604">
    <property type="component" value="Unassembled WGS sequence"/>
</dbReference>
<dbReference type="SMART" id="SM00877">
    <property type="entry name" value="BMC"/>
    <property type="match status" value="1"/>
</dbReference>
<keyword evidence="3" id="KW-1283">Bacterial microcompartment</keyword>
<evidence type="ECO:0000256" key="2">
    <source>
        <dbReference type="ARBA" id="ARBA00024322"/>
    </source>
</evidence>
<comment type="subcellular location">
    <subcellularLocation>
        <location evidence="2">Bacterial microcompartment</location>
    </subcellularLocation>
</comment>
<evidence type="ECO:0000256" key="3">
    <source>
        <dbReference type="ARBA" id="ARBA00024446"/>
    </source>
</evidence>
<gene>
    <name evidence="5" type="ORF">GCM10023116_32680</name>
</gene>
<comment type="similarity">
    <text evidence="1">Belongs to the bacterial microcompartments protein family. CsoS1 subfamily.</text>
</comment>
<evidence type="ECO:0000313" key="6">
    <source>
        <dbReference type="Proteomes" id="UP001500604"/>
    </source>
</evidence>
<feature type="domain" description="BMC" evidence="4">
    <location>
        <begin position="4"/>
        <end position="88"/>
    </location>
</feature>
<dbReference type="Pfam" id="PF00936">
    <property type="entry name" value="BMC"/>
    <property type="match status" value="1"/>
</dbReference>
<comment type="caution">
    <text evidence="5">The sequence shown here is derived from an EMBL/GenBank/DDBJ whole genome shotgun (WGS) entry which is preliminary data.</text>
</comment>
<evidence type="ECO:0000256" key="1">
    <source>
        <dbReference type="ARBA" id="ARBA00023780"/>
    </source>
</evidence>
<proteinExistence type="inferred from homology"/>
<reference evidence="6" key="1">
    <citation type="journal article" date="2019" name="Int. J. Syst. Evol. Microbiol.">
        <title>The Global Catalogue of Microorganisms (GCM) 10K type strain sequencing project: providing services to taxonomists for standard genome sequencing and annotation.</title>
        <authorList>
            <consortium name="The Broad Institute Genomics Platform"/>
            <consortium name="The Broad Institute Genome Sequencing Center for Infectious Disease"/>
            <person name="Wu L."/>
            <person name="Ma J."/>
        </authorList>
    </citation>
    <scope>NUCLEOTIDE SEQUENCE [LARGE SCALE GENOMIC DNA]</scope>
    <source>
        <strain evidence="6">JCM 17805</strain>
    </source>
</reference>